<feature type="domain" description="L,D-TPase catalytic" evidence="2">
    <location>
        <begin position="26"/>
        <end position="192"/>
    </location>
</feature>
<accession>A0A1I2QV08</accession>
<gene>
    <name evidence="3" type="ORF">SAMN02982927_01357</name>
</gene>
<protein>
    <recommendedName>
        <fullName evidence="2">L,D-TPase catalytic domain-containing protein</fullName>
    </recommendedName>
</protein>
<dbReference type="GO" id="GO:0009252">
    <property type="term" value="P:peptidoglycan biosynthetic process"/>
    <property type="evidence" value="ECO:0007669"/>
    <property type="project" value="UniProtKB-KW"/>
</dbReference>
<proteinExistence type="predicted"/>
<dbReference type="EMBL" id="FOOY01000008">
    <property type="protein sequence ID" value="SFG32262.1"/>
    <property type="molecule type" value="Genomic_DNA"/>
</dbReference>
<dbReference type="PANTHER" id="PTHR38589:SF1">
    <property type="entry name" value="BLR0621 PROTEIN"/>
    <property type="match status" value="1"/>
</dbReference>
<keyword evidence="1" id="KW-0961">Cell wall biogenesis/degradation</keyword>
<feature type="active site" description="Proton donor/acceptor" evidence="1">
    <location>
        <position position="158"/>
    </location>
</feature>
<evidence type="ECO:0000256" key="1">
    <source>
        <dbReference type="PROSITE-ProRule" id="PRU01373"/>
    </source>
</evidence>
<dbReference type="OrthoDB" id="186490at2"/>
<keyword evidence="4" id="KW-1185">Reference proteome</keyword>
<dbReference type="Proteomes" id="UP000198752">
    <property type="component" value="Unassembled WGS sequence"/>
</dbReference>
<feature type="active site" description="Nucleophile" evidence="1">
    <location>
        <position position="168"/>
    </location>
</feature>
<dbReference type="PROSITE" id="PS52029">
    <property type="entry name" value="LD_TPASE"/>
    <property type="match status" value="1"/>
</dbReference>
<keyword evidence="1" id="KW-0573">Peptidoglycan synthesis</keyword>
<dbReference type="PANTHER" id="PTHR38589">
    <property type="entry name" value="BLR0621 PROTEIN"/>
    <property type="match status" value="1"/>
</dbReference>
<dbReference type="Pfam" id="PF03734">
    <property type="entry name" value="YkuD"/>
    <property type="match status" value="1"/>
</dbReference>
<evidence type="ECO:0000313" key="3">
    <source>
        <dbReference type="EMBL" id="SFG32262.1"/>
    </source>
</evidence>
<dbReference type="STRING" id="269670.SAMN02982927_01357"/>
<organism evidence="3 4">
    <name type="scientific">Sporolactobacillus nakayamae</name>
    <dbReference type="NCBI Taxonomy" id="269670"/>
    <lineage>
        <taxon>Bacteria</taxon>
        <taxon>Bacillati</taxon>
        <taxon>Bacillota</taxon>
        <taxon>Bacilli</taxon>
        <taxon>Bacillales</taxon>
        <taxon>Sporolactobacillaceae</taxon>
        <taxon>Sporolactobacillus</taxon>
    </lineage>
</organism>
<comment type="pathway">
    <text evidence="1">Cell wall biogenesis; peptidoglycan biosynthesis.</text>
</comment>
<dbReference type="GO" id="GO:0008360">
    <property type="term" value="P:regulation of cell shape"/>
    <property type="evidence" value="ECO:0007669"/>
    <property type="project" value="UniProtKB-UniRule"/>
</dbReference>
<dbReference type="InterPro" id="IPR005490">
    <property type="entry name" value="LD_TPept_cat_dom"/>
</dbReference>
<sequence length="201" mass="22281">MNRSVRETFAARLPKTKLSQKTDQVVAVIANGNRATVMLLEKVDHDWKLQLSTEGFVGTNGVGPTHEGLQTTPQGAYPLGFAFGTGNPGSELPFRMITPRSWWVEDGADPQYNTWQEGETFKAPSEHMADFPELYRYGIVINYNMERVPYAGSGFFVHCSGNGPTAGCVSLPTRQMKRLMQLLRPGAYIVTMNDIGELGDY</sequence>
<keyword evidence="1" id="KW-0133">Cell shape</keyword>
<dbReference type="RefSeq" id="WP_093671333.1">
    <property type="nucleotide sequence ID" value="NZ_FOOY01000008.1"/>
</dbReference>
<evidence type="ECO:0000313" key="4">
    <source>
        <dbReference type="Proteomes" id="UP000198752"/>
    </source>
</evidence>
<dbReference type="GO" id="GO:0016740">
    <property type="term" value="F:transferase activity"/>
    <property type="evidence" value="ECO:0007669"/>
    <property type="project" value="InterPro"/>
</dbReference>
<dbReference type="GO" id="GO:0071555">
    <property type="term" value="P:cell wall organization"/>
    <property type="evidence" value="ECO:0007669"/>
    <property type="project" value="UniProtKB-UniRule"/>
</dbReference>
<dbReference type="AlphaFoldDB" id="A0A1I2QV08"/>
<evidence type="ECO:0000259" key="2">
    <source>
        <dbReference type="PROSITE" id="PS52029"/>
    </source>
</evidence>
<reference evidence="4" key="1">
    <citation type="submission" date="2016-10" db="EMBL/GenBank/DDBJ databases">
        <authorList>
            <person name="Varghese N."/>
            <person name="Submissions S."/>
        </authorList>
    </citation>
    <scope>NUCLEOTIDE SEQUENCE [LARGE SCALE GENOMIC DNA]</scope>
    <source>
        <strain evidence="4">ATCC 700379</strain>
    </source>
</reference>
<name>A0A1I2QV08_9BACL</name>